<comment type="caution">
    <text evidence="1">The sequence shown here is derived from an EMBL/GenBank/DDBJ whole genome shotgun (WGS) entry which is preliminary data.</text>
</comment>
<evidence type="ECO:0000313" key="2">
    <source>
        <dbReference type="Proteomes" id="UP000260970"/>
    </source>
</evidence>
<dbReference type="EMBL" id="QSUG01000012">
    <property type="protein sequence ID" value="RGN21671.1"/>
    <property type="molecule type" value="Genomic_DNA"/>
</dbReference>
<accession>A0A3E5AL23</accession>
<gene>
    <name evidence="1" type="ORF">DXB72_11375</name>
</gene>
<dbReference type="AlphaFoldDB" id="A0A3E5AL23"/>
<dbReference type="RefSeq" id="WP_117690704.1">
    <property type="nucleotide sequence ID" value="NZ_QSUE01000010.1"/>
</dbReference>
<evidence type="ECO:0000313" key="1">
    <source>
        <dbReference type="EMBL" id="RGN21671.1"/>
    </source>
</evidence>
<sequence length="195" mass="22751">MNKLLGFYELKDSVLPTIPWKEFNKEVKLDSNILWTVRSAVYRGEDLNLPRAVGVNALDAYMFASELYASMKNRGIVVYYPYFLAEKSGNINIFMNKIVIEAVKDDLWNLVTYSDRDVTIEVTENDIVYNGDEKFFSEDELDELILNARKAKQMFREDLLEGKSAMLEWSFAYPSNLKKERDGEKYLVFYEARTV</sequence>
<protein>
    <submittedName>
        <fullName evidence="1">Uncharacterized protein</fullName>
    </submittedName>
</protein>
<name>A0A3E5AL23_9FIRM</name>
<reference evidence="1 2" key="1">
    <citation type="submission" date="2018-08" db="EMBL/GenBank/DDBJ databases">
        <title>A genome reference for cultivated species of the human gut microbiota.</title>
        <authorList>
            <person name="Zou Y."/>
            <person name="Xue W."/>
            <person name="Luo G."/>
        </authorList>
    </citation>
    <scope>NUCLEOTIDE SEQUENCE [LARGE SCALE GENOMIC DNA]</scope>
    <source>
        <strain evidence="1 2">OM05-6AA</strain>
    </source>
</reference>
<proteinExistence type="predicted"/>
<dbReference type="Proteomes" id="UP000260970">
    <property type="component" value="Unassembled WGS sequence"/>
</dbReference>
<organism evidence="1 2">
    <name type="scientific">Agathobacter rectalis</name>
    <dbReference type="NCBI Taxonomy" id="39491"/>
    <lineage>
        <taxon>Bacteria</taxon>
        <taxon>Bacillati</taxon>
        <taxon>Bacillota</taxon>
        <taxon>Clostridia</taxon>
        <taxon>Lachnospirales</taxon>
        <taxon>Lachnospiraceae</taxon>
        <taxon>Agathobacter</taxon>
    </lineage>
</organism>